<evidence type="ECO:0000313" key="6">
    <source>
        <dbReference type="Proteomes" id="UP001596435"/>
    </source>
</evidence>
<evidence type="ECO:0000313" key="5">
    <source>
        <dbReference type="EMBL" id="MFC7184184.1"/>
    </source>
</evidence>
<evidence type="ECO:0000256" key="1">
    <source>
        <dbReference type="ARBA" id="ARBA00004141"/>
    </source>
</evidence>
<keyword evidence="6" id="KW-1185">Reference proteome</keyword>
<gene>
    <name evidence="5" type="ORF">ACFQMG_32005</name>
</gene>
<name>A0ABW2G785_9ACTN</name>
<keyword evidence="3" id="KW-1133">Transmembrane helix</keyword>
<reference evidence="6" key="1">
    <citation type="journal article" date="2019" name="Int. J. Syst. Evol. Microbiol.">
        <title>The Global Catalogue of Microorganisms (GCM) 10K type strain sequencing project: providing services to taxonomists for standard genome sequencing and annotation.</title>
        <authorList>
            <consortium name="The Broad Institute Genomics Platform"/>
            <consortium name="The Broad Institute Genome Sequencing Center for Infectious Disease"/>
            <person name="Wu L."/>
            <person name="Ma J."/>
        </authorList>
    </citation>
    <scope>NUCLEOTIDE SEQUENCE [LARGE SCALE GENOMIC DNA]</scope>
    <source>
        <strain evidence="6">CGMCC 1.12859</strain>
    </source>
</reference>
<evidence type="ECO:0000256" key="2">
    <source>
        <dbReference type="ARBA" id="ARBA00022692"/>
    </source>
</evidence>
<organism evidence="5 6">
    <name type="scientific">Kitasatospora paranensis</name>
    <dbReference type="NCBI Taxonomy" id="258053"/>
    <lineage>
        <taxon>Bacteria</taxon>
        <taxon>Bacillati</taxon>
        <taxon>Actinomycetota</taxon>
        <taxon>Actinomycetes</taxon>
        <taxon>Kitasatosporales</taxon>
        <taxon>Streptomycetaceae</taxon>
        <taxon>Kitasatospora</taxon>
    </lineage>
</organism>
<evidence type="ECO:0000256" key="4">
    <source>
        <dbReference type="ARBA" id="ARBA00023136"/>
    </source>
</evidence>
<dbReference type="InterPro" id="IPR032808">
    <property type="entry name" value="DoxX"/>
</dbReference>
<dbReference type="Pfam" id="PF07681">
    <property type="entry name" value="DoxX"/>
    <property type="match status" value="1"/>
</dbReference>
<comment type="caution">
    <text evidence="5">The sequence shown here is derived from an EMBL/GenBank/DDBJ whole genome shotgun (WGS) entry which is preliminary data.</text>
</comment>
<proteinExistence type="predicted"/>
<protein>
    <submittedName>
        <fullName evidence="5">DoxX family protein</fullName>
    </submittedName>
</protein>
<keyword evidence="2" id="KW-0812">Transmembrane</keyword>
<dbReference type="EMBL" id="JBHTAJ010000092">
    <property type="protein sequence ID" value="MFC7184184.1"/>
    <property type="molecule type" value="Genomic_DNA"/>
</dbReference>
<sequence length="162" mass="17140">MIEPRPDGQALVMEIINVCARPLLASMFIAGGAGAVRRPKPLVPAAAPVVDALEPLPGVPSDVRTAVRLNGGVQAVAGSLLALGRLPRLSSAVLACTLVPVTWAGHRFWEAEDAGERAQQRIHFLKNLSMLGGLLVEASRSSRPRHLGRVTSALLPVGWRLP</sequence>
<keyword evidence="4" id="KW-0472">Membrane</keyword>
<accession>A0ABW2G785</accession>
<dbReference type="RefSeq" id="WP_345704035.1">
    <property type="nucleotide sequence ID" value="NZ_BAABKV010000001.1"/>
</dbReference>
<comment type="subcellular location">
    <subcellularLocation>
        <location evidence="1">Membrane</location>
        <topology evidence="1">Multi-pass membrane protein</topology>
    </subcellularLocation>
</comment>
<evidence type="ECO:0000256" key="3">
    <source>
        <dbReference type="ARBA" id="ARBA00022989"/>
    </source>
</evidence>
<dbReference type="Proteomes" id="UP001596435">
    <property type="component" value="Unassembled WGS sequence"/>
</dbReference>